<protein>
    <recommendedName>
        <fullName evidence="4">Carboxypeptidase regulatory-like domain-containing protein</fullName>
    </recommendedName>
</protein>
<gene>
    <name evidence="2" type="ORF">DIU24_03375</name>
</gene>
<dbReference type="EMBL" id="DQFB01000004">
    <property type="protein sequence ID" value="HCQ40721.1"/>
    <property type="molecule type" value="Genomic_DNA"/>
</dbReference>
<dbReference type="AlphaFoldDB" id="A0A656PPY0"/>
<keyword evidence="1" id="KW-0472">Membrane</keyword>
<comment type="caution">
    <text evidence="2">The sequence shown here is derived from an EMBL/GenBank/DDBJ whole genome shotgun (WGS) entry which is preliminary data.</text>
</comment>
<dbReference type="Proteomes" id="UP000262056">
    <property type="component" value="Unassembled WGS sequence"/>
</dbReference>
<evidence type="ECO:0000313" key="3">
    <source>
        <dbReference type="Proteomes" id="UP000262056"/>
    </source>
</evidence>
<proteinExistence type="predicted"/>
<accession>A0A656PPY0</accession>
<keyword evidence="1" id="KW-0812">Transmembrane</keyword>
<feature type="transmembrane region" description="Helical" evidence="1">
    <location>
        <begin position="12"/>
        <end position="32"/>
    </location>
</feature>
<evidence type="ECO:0000313" key="2">
    <source>
        <dbReference type="EMBL" id="HCQ40721.1"/>
    </source>
</evidence>
<sequence length="174" mass="19375">MENMPAKKLPLTGIFVVFVVIAVFLSAIIFLLKDVKFKKAPQEQTSLEITEIEKERGDGVITGSLGYPSEFIPENMEVCAVEVQGQGAHCSNNHLKDKAFTYGVGYRLTLPAGEYYVYAYVPNQPDATGQIYKAYYSEFVTCGMDVSCSNHEPVKVTVRQGEVTANVDPQDWYK</sequence>
<organism evidence="2 3">
    <name type="scientific">candidate division WWE3 bacterium</name>
    <dbReference type="NCBI Taxonomy" id="2053526"/>
    <lineage>
        <taxon>Bacteria</taxon>
        <taxon>Katanobacteria</taxon>
    </lineage>
</organism>
<keyword evidence="1" id="KW-1133">Transmembrane helix</keyword>
<reference evidence="2 3" key="1">
    <citation type="journal article" date="2018" name="Nat. Biotechnol.">
        <title>A standardized bacterial taxonomy based on genome phylogeny substantially revises the tree of life.</title>
        <authorList>
            <person name="Parks D.H."/>
            <person name="Chuvochina M."/>
            <person name="Waite D.W."/>
            <person name="Rinke C."/>
            <person name="Skarshewski A."/>
            <person name="Chaumeil P.A."/>
            <person name="Hugenholtz P."/>
        </authorList>
    </citation>
    <scope>NUCLEOTIDE SEQUENCE [LARGE SCALE GENOMIC DNA]</scope>
    <source>
        <strain evidence="2">UBA12021</strain>
    </source>
</reference>
<evidence type="ECO:0000256" key="1">
    <source>
        <dbReference type="SAM" id="Phobius"/>
    </source>
</evidence>
<name>A0A656PPY0_UNCKA</name>
<evidence type="ECO:0008006" key="4">
    <source>
        <dbReference type="Google" id="ProtNLM"/>
    </source>
</evidence>